<feature type="compositionally biased region" description="Acidic residues" evidence="2">
    <location>
        <begin position="95"/>
        <end position="106"/>
    </location>
</feature>
<feature type="coiled-coil region" evidence="1">
    <location>
        <begin position="356"/>
        <end position="387"/>
    </location>
</feature>
<feature type="compositionally biased region" description="Basic and acidic residues" evidence="2">
    <location>
        <begin position="76"/>
        <end position="86"/>
    </location>
</feature>
<feature type="compositionally biased region" description="Basic and acidic residues" evidence="2">
    <location>
        <begin position="230"/>
        <end position="239"/>
    </location>
</feature>
<reference evidence="3 4" key="1">
    <citation type="submission" date="2021-07" db="EMBL/GenBank/DDBJ databases">
        <authorList>
            <person name="Imarazene B."/>
            <person name="Zahm M."/>
            <person name="Klopp C."/>
            <person name="Cabau C."/>
            <person name="Beille S."/>
            <person name="Jouanno E."/>
            <person name="Castinel A."/>
            <person name="Lluch J."/>
            <person name="Gil L."/>
            <person name="Kuchtly C."/>
            <person name="Lopez Roques C."/>
            <person name="Donnadieu C."/>
            <person name="Parrinello H."/>
            <person name="Journot L."/>
            <person name="Du K."/>
            <person name="Schartl M."/>
            <person name="Retaux S."/>
            <person name="Guiguen Y."/>
        </authorList>
    </citation>
    <scope>NUCLEOTIDE SEQUENCE [LARGE SCALE GENOMIC DNA]</scope>
    <source>
        <strain evidence="3">Pach_M1</strain>
        <tissue evidence="3">Testis</tissue>
    </source>
</reference>
<gene>
    <name evidence="3" type="ORF">AMEX_G14103</name>
</gene>
<evidence type="ECO:0000256" key="2">
    <source>
        <dbReference type="SAM" id="MobiDB-lite"/>
    </source>
</evidence>
<feature type="non-terminal residue" evidence="3">
    <location>
        <position position="403"/>
    </location>
</feature>
<evidence type="ECO:0000313" key="3">
    <source>
        <dbReference type="EMBL" id="KAG9271214.1"/>
    </source>
</evidence>
<evidence type="ECO:0000256" key="1">
    <source>
        <dbReference type="SAM" id="Coils"/>
    </source>
</evidence>
<proteinExistence type="predicted"/>
<keyword evidence="1" id="KW-0175">Coiled coil</keyword>
<protein>
    <submittedName>
        <fullName evidence="3">Arginine-glutamic acid dipeptide repeats protein-like isoform X1</fullName>
    </submittedName>
</protein>
<organism evidence="3 4">
    <name type="scientific">Astyanax mexicanus</name>
    <name type="common">Blind cave fish</name>
    <name type="synonym">Astyanax fasciatus mexicanus</name>
    <dbReference type="NCBI Taxonomy" id="7994"/>
    <lineage>
        <taxon>Eukaryota</taxon>
        <taxon>Metazoa</taxon>
        <taxon>Chordata</taxon>
        <taxon>Craniata</taxon>
        <taxon>Vertebrata</taxon>
        <taxon>Euteleostomi</taxon>
        <taxon>Actinopterygii</taxon>
        <taxon>Neopterygii</taxon>
        <taxon>Teleostei</taxon>
        <taxon>Ostariophysi</taxon>
        <taxon>Characiformes</taxon>
        <taxon>Characoidei</taxon>
        <taxon>Acestrorhamphidae</taxon>
        <taxon>Acestrorhamphinae</taxon>
        <taxon>Astyanax</taxon>
    </lineage>
</organism>
<accession>A0A8T2LK26</accession>
<sequence>SVSLRPRNKKRQFEIILSDSDTEVTPLNKKKPVRQLVLHTEEAGPCDDNQMIAPLDDSDLEIIPEKQQRESTPIPEDQRNKTREEPISSPINNNDDNDDTDIEEIQETYKEPATAESQSMMESEFRHESVPLTIISDSGPFSVDSENSIGTTSPSLLPGQAAPPPMSSSHGSLSAPEPAATVPTPTITTSVINPPEPDCPSVDSPPLEGASAAEPADVPNHAIPTAPSRGESDCNEQREQPACPASRNTLALNMSHDLPESHAPPIDQPLIRAASPGCSTSSTQTAKGKEESLSGSGAALFWRRCNEMGCTKAIFSELTNQISSLAGRVQSQHATQQDYAVSLRILEASGKLPALFQQLDQDFEEQERELKRKREALKEARDLLKNHPIDVKNYTLKNQKQDD</sequence>
<dbReference type="AlphaFoldDB" id="A0A8T2LK26"/>
<dbReference type="EMBL" id="JAICCE010000011">
    <property type="protein sequence ID" value="KAG9271214.1"/>
    <property type="molecule type" value="Genomic_DNA"/>
</dbReference>
<feature type="compositionally biased region" description="Polar residues" evidence="2">
    <location>
        <begin position="144"/>
        <end position="155"/>
    </location>
</feature>
<feature type="compositionally biased region" description="Low complexity" evidence="2">
    <location>
        <begin position="174"/>
        <end position="193"/>
    </location>
</feature>
<feature type="region of interest" description="Disordered" evidence="2">
    <location>
        <begin position="41"/>
        <end position="243"/>
    </location>
</feature>
<name>A0A8T2LK26_ASTMX</name>
<dbReference type="Proteomes" id="UP000752171">
    <property type="component" value="Unassembled WGS sequence"/>
</dbReference>
<evidence type="ECO:0000313" key="4">
    <source>
        <dbReference type="Proteomes" id="UP000752171"/>
    </source>
</evidence>
<comment type="caution">
    <text evidence="3">The sequence shown here is derived from an EMBL/GenBank/DDBJ whole genome shotgun (WGS) entry which is preliminary data.</text>
</comment>